<evidence type="ECO:0000313" key="5">
    <source>
        <dbReference type="Proteomes" id="UP000054632"/>
    </source>
</evidence>
<feature type="region of interest" description="Disordered" evidence="1">
    <location>
        <begin position="106"/>
        <end position="128"/>
    </location>
</feature>
<reference evidence="5 6" key="1">
    <citation type="submission" date="2015-01" db="EMBL/GenBank/DDBJ databases">
        <title>Evolution of Trichinella species and genotypes.</title>
        <authorList>
            <person name="Korhonen P.K."/>
            <person name="Edoardo P."/>
            <person name="Giuseppe L.R."/>
            <person name="Gasser R.B."/>
        </authorList>
    </citation>
    <scope>NUCLEOTIDE SEQUENCE [LARGE SCALE GENOMIC DNA]</scope>
    <source>
        <strain evidence="2">ISS13</strain>
        <strain evidence="4">ISS176</strain>
        <strain evidence="3">ISS588</strain>
    </source>
</reference>
<dbReference type="Proteomes" id="UP000054805">
    <property type="component" value="Unassembled WGS sequence"/>
</dbReference>
<evidence type="ECO:0000313" key="2">
    <source>
        <dbReference type="EMBL" id="KRY70703.1"/>
    </source>
</evidence>
<gene>
    <name evidence="2" type="ORF">T4A_7555</name>
    <name evidence="3" type="ORF">T4B_1590</name>
    <name evidence="4" type="ORF">T4C_8819</name>
</gene>
<evidence type="ECO:0000256" key="1">
    <source>
        <dbReference type="SAM" id="MobiDB-lite"/>
    </source>
</evidence>
<evidence type="ECO:0000313" key="6">
    <source>
        <dbReference type="Proteomes" id="UP000054805"/>
    </source>
</evidence>
<organism evidence="3 6">
    <name type="scientific">Trichinella pseudospiralis</name>
    <name type="common">Parasitic roundworm</name>
    <dbReference type="NCBI Taxonomy" id="6337"/>
    <lineage>
        <taxon>Eukaryota</taxon>
        <taxon>Metazoa</taxon>
        <taxon>Ecdysozoa</taxon>
        <taxon>Nematoda</taxon>
        <taxon>Enoplea</taxon>
        <taxon>Dorylaimia</taxon>
        <taxon>Trichinellida</taxon>
        <taxon>Trichinellidae</taxon>
        <taxon>Trichinella</taxon>
    </lineage>
</organism>
<evidence type="ECO:0000313" key="4">
    <source>
        <dbReference type="EMBL" id="KRZ38330.1"/>
    </source>
</evidence>
<keyword evidence="6" id="KW-1185">Reference proteome</keyword>
<dbReference type="AlphaFoldDB" id="A0A0V1J5P0"/>
<proteinExistence type="predicted"/>
<evidence type="ECO:0000313" key="3">
    <source>
        <dbReference type="EMBL" id="KRZ30268.1"/>
    </source>
</evidence>
<dbReference type="EMBL" id="JYDR01000069">
    <property type="protein sequence ID" value="KRY70703.1"/>
    <property type="molecule type" value="Genomic_DNA"/>
</dbReference>
<protein>
    <submittedName>
        <fullName evidence="3">Uncharacterized protein</fullName>
    </submittedName>
</protein>
<dbReference type="EMBL" id="JYDS01000036">
    <property type="protein sequence ID" value="KRZ30268.1"/>
    <property type="molecule type" value="Genomic_DNA"/>
</dbReference>
<accession>A0A0V1J5P0</accession>
<dbReference type="Proteomes" id="UP000054632">
    <property type="component" value="Unassembled WGS sequence"/>
</dbReference>
<dbReference type="EMBL" id="JYDV01000047">
    <property type="protein sequence ID" value="KRZ38330.1"/>
    <property type="molecule type" value="Genomic_DNA"/>
</dbReference>
<dbReference type="Proteomes" id="UP000054826">
    <property type="component" value="Unassembled WGS sequence"/>
</dbReference>
<sequence length="145" mass="16301">MRVAFIPQVTHPADCSCLTLGIVVELEKLDDRNLDTCPSESSSGQQAEIGRLLCTNDRVQGNFNWVPTTTPDRRTVHNTADHKPHTYINTFNSRVKPGVAFLQKSQTKSNSNTRTLEKKRNNHVSSACSQMDKLKKIFNPTLQFS</sequence>
<name>A0A0V1J5P0_TRIPS</name>
<comment type="caution">
    <text evidence="3">The sequence shown here is derived from an EMBL/GenBank/DDBJ whole genome shotgun (WGS) entry which is preliminary data.</text>
</comment>